<dbReference type="PANTHER" id="PTHR12157">
    <property type="entry name" value="REGULATING SYNAPTIC MEMBRANE EXOCYTOSIS PROTEIN"/>
    <property type="match status" value="1"/>
</dbReference>
<dbReference type="InterPro" id="IPR013083">
    <property type="entry name" value="Znf_RING/FYVE/PHD"/>
</dbReference>
<keyword evidence="7" id="KW-1185">Reference proteome</keyword>
<comment type="subcellular location">
    <subcellularLocation>
        <location evidence="2">Synapse</location>
    </subcellularLocation>
</comment>
<protein>
    <submittedName>
        <fullName evidence="6">Uncharacterized protein</fullName>
    </submittedName>
</protein>
<dbReference type="GO" id="GO:0044325">
    <property type="term" value="F:transmembrane transporter binding"/>
    <property type="evidence" value="ECO:0007669"/>
    <property type="project" value="TreeGrafter"/>
</dbReference>
<dbReference type="InterPro" id="IPR036034">
    <property type="entry name" value="PDZ_sf"/>
</dbReference>
<dbReference type="GO" id="GO:0042734">
    <property type="term" value="C:presynaptic membrane"/>
    <property type="evidence" value="ECO:0007669"/>
    <property type="project" value="TreeGrafter"/>
</dbReference>
<dbReference type="SUPFAM" id="SSF50156">
    <property type="entry name" value="PDZ domain-like"/>
    <property type="match status" value="1"/>
</dbReference>
<feature type="compositionally biased region" description="Polar residues" evidence="3">
    <location>
        <begin position="623"/>
        <end position="644"/>
    </location>
</feature>
<dbReference type="SMART" id="SM00239">
    <property type="entry name" value="C2"/>
    <property type="match status" value="2"/>
</dbReference>
<dbReference type="Proteomes" id="UP000663879">
    <property type="component" value="Unassembled WGS sequence"/>
</dbReference>
<keyword evidence="1" id="KW-0770">Synapse</keyword>
<dbReference type="Pfam" id="PF00595">
    <property type="entry name" value="PDZ"/>
    <property type="match status" value="1"/>
</dbReference>
<feature type="region of interest" description="Disordered" evidence="3">
    <location>
        <begin position="575"/>
        <end position="644"/>
    </location>
</feature>
<feature type="compositionally biased region" description="Low complexity" evidence="3">
    <location>
        <begin position="1182"/>
        <end position="1202"/>
    </location>
</feature>
<dbReference type="SMART" id="SM00228">
    <property type="entry name" value="PDZ"/>
    <property type="match status" value="1"/>
</dbReference>
<feature type="compositionally biased region" description="Low complexity" evidence="3">
    <location>
        <begin position="584"/>
        <end position="597"/>
    </location>
</feature>
<evidence type="ECO:0000256" key="2">
    <source>
        <dbReference type="ARBA" id="ARBA00034103"/>
    </source>
</evidence>
<dbReference type="Pfam" id="PF00168">
    <property type="entry name" value="C2"/>
    <property type="match status" value="2"/>
</dbReference>
<feature type="domain" description="PDZ" evidence="5">
    <location>
        <begin position="837"/>
        <end position="928"/>
    </location>
</feature>
<dbReference type="EMBL" id="CAJNOC010002886">
    <property type="protein sequence ID" value="CAF0956610.1"/>
    <property type="molecule type" value="Genomic_DNA"/>
</dbReference>
<organism evidence="6 7">
    <name type="scientific">Brachionus calyciflorus</name>
    <dbReference type="NCBI Taxonomy" id="104777"/>
    <lineage>
        <taxon>Eukaryota</taxon>
        <taxon>Metazoa</taxon>
        <taxon>Spiralia</taxon>
        <taxon>Gnathifera</taxon>
        <taxon>Rotifera</taxon>
        <taxon>Eurotatoria</taxon>
        <taxon>Monogononta</taxon>
        <taxon>Pseudotrocha</taxon>
        <taxon>Ploima</taxon>
        <taxon>Brachionidae</taxon>
        <taxon>Brachionus</taxon>
    </lineage>
</organism>
<feature type="region of interest" description="Disordered" evidence="3">
    <location>
        <begin position="395"/>
        <end position="438"/>
    </location>
</feature>
<reference evidence="6" key="1">
    <citation type="submission" date="2021-02" db="EMBL/GenBank/DDBJ databases">
        <authorList>
            <person name="Nowell W R."/>
        </authorList>
    </citation>
    <scope>NUCLEOTIDE SEQUENCE</scope>
    <source>
        <strain evidence="6">Ploen Becks lab</strain>
    </source>
</reference>
<feature type="compositionally biased region" description="Basic residues" evidence="3">
    <location>
        <begin position="611"/>
        <end position="621"/>
    </location>
</feature>
<evidence type="ECO:0000259" key="4">
    <source>
        <dbReference type="PROSITE" id="PS50004"/>
    </source>
</evidence>
<gene>
    <name evidence="6" type="ORF">OXX778_LOCUS14227</name>
</gene>
<dbReference type="InterPro" id="IPR011011">
    <property type="entry name" value="Znf_FYVE_PHD"/>
</dbReference>
<feature type="region of interest" description="Disordered" evidence="3">
    <location>
        <begin position="1138"/>
        <end position="1159"/>
    </location>
</feature>
<dbReference type="GO" id="GO:0048788">
    <property type="term" value="C:cytoskeleton of presynaptic active zone"/>
    <property type="evidence" value="ECO:0007669"/>
    <property type="project" value="TreeGrafter"/>
</dbReference>
<dbReference type="GO" id="GO:0031267">
    <property type="term" value="F:small GTPase binding"/>
    <property type="evidence" value="ECO:0007669"/>
    <property type="project" value="InterPro"/>
</dbReference>
<proteinExistence type="predicted"/>
<evidence type="ECO:0000259" key="5">
    <source>
        <dbReference type="PROSITE" id="PS50106"/>
    </source>
</evidence>
<dbReference type="Gene3D" id="2.30.42.10">
    <property type="match status" value="1"/>
</dbReference>
<evidence type="ECO:0000256" key="1">
    <source>
        <dbReference type="ARBA" id="ARBA00023018"/>
    </source>
</evidence>
<dbReference type="OrthoDB" id="10059918at2759"/>
<feature type="domain" description="C2" evidence="4">
    <location>
        <begin position="1331"/>
        <end position="1449"/>
    </location>
</feature>
<sequence length="1465" mass="166880">MSYKIPDLNNLTKNELEQIKKVVERQIEFENELEQSIGGLKKTMNYLIRARKSTETLTNTDYEETTNTNMLQIGNKLSTKNTSTSALLLNNNKKVLMNGGKSFSISANSLTSFKSNSNQIRNCYLCNETTISNSSFNFSFNILKLMKQTNNNVNDNLIQCTDCLNFFCQRCGNLTSPDFLCVSTIKINTSANLSKWRCKICIINRELAKKSGCWSREQNYENSKESSKSLIEIINELEKLKNGENLDKQNVSLNEIKRLKIKKFGLVAAAASKFNSNLFLKRQEDNIENESAFKPIQDQDELNHNKNISLDEWRQKKRLNKDKSLIDEEESSSVSKKNFKQFSLSKPDVTLLTQDLSEFIEQPESDENLTNLAKVILIEHKKSLQACKTITQDSSISYNQSTESRRDSFSSRQDSSISVLSANEGEKQGGREKSFGKYSLDNEKKFSRNSQEWHKRRKDLMIRSKKWSYAFDEVNRDDSSNLVTTDESFASNSLIETNESYNNSPINEEEHENNLKGECLKTEVKCCSFSEEKDRNLTRKLSRKLPELPKTSLNNSQNLQLIKVEPVAAVKIESEENENNCQLTTSNTSSSSQMEQSTTEKPKATFIFQSKKQRKKSKITKSMRSNTDMNEQENNQLTKNNFSRSIDSVDSINKTKNKNDLSKIATKSVDFVKLMEKNNGLIFINSILTQRSIDYPCIVRKAPKLSDIVRKRLLFQKVSRGATLLGESFSNSIEKDHVPKTPRKIIIRQDNSIEISLSRPPKLRKQTFSEDITNSNYAQPLNNSNLEPSGMKQNASMLSVSSTTDRRKTIETCENIFIQSEESTKLRARTPPSNPHRILLYKDKSDKTIRTNGLGMILMGGYECEDGSLGCFVTFVIKGGPADLNNIELGDQIMEFNGHSLIDSTYEEVRTYLNNSGDYVQLVVHHNSIRYKIGQTSSPLEISRHFETVPRLCQSSVRKRRNLPPLPTMNQEIQYQKSKDPDYIVAETIHVPLGSNLLKPILINHGRLLMQLWNNCELFKLAITINQVNSLPPRSADEQWFTFVSGRVIFDDQDTKTFVTKAILNPSGVWNETFVFDYVDSIEDATLEICIHDTQNPDDTRPLRENFIGMIILPLSEANLEDEPRWYELRDKPTRKTSTASVTFKSSSNDEDSSNENKKRTFNFISSRLSRKSALSHKRSLKQSSDNSNESSPSPSMSTGSSKKVTVRRLSRAFAKLLSFRRNSESAIKKNIIQFESEEECTNLQDDQTLSVNKINSRNSQRRHTEVLSSNTLLPPSIISRKTSASSSRKTSFNDIEEDIDSYFSSETKCPSTPGQGQVTPKCDLNKDDIVAGDIKLGFLMSKGQLEITVFEARNLVKLTGANRDTYVKTYLRTGTHRIQKKKTQVVKNSLEPVYNSKLSYSACNVLGRRIQVVMIWLKAPKLDKNHCIGEAYIQLDQLDLSQQSIGWYKLFKQHVVDSDFYDSA</sequence>
<dbReference type="InterPro" id="IPR039032">
    <property type="entry name" value="Rim-like"/>
</dbReference>
<evidence type="ECO:0000313" key="6">
    <source>
        <dbReference type="EMBL" id="CAF0956610.1"/>
    </source>
</evidence>
<dbReference type="SUPFAM" id="SSF57903">
    <property type="entry name" value="FYVE/PHD zinc finger"/>
    <property type="match status" value="1"/>
</dbReference>
<dbReference type="PROSITE" id="PS50004">
    <property type="entry name" value="C2"/>
    <property type="match status" value="2"/>
</dbReference>
<dbReference type="InterPro" id="IPR035892">
    <property type="entry name" value="C2_domain_sf"/>
</dbReference>
<dbReference type="GO" id="GO:0048791">
    <property type="term" value="P:calcium ion-regulated exocytosis of neurotransmitter"/>
    <property type="evidence" value="ECO:0007669"/>
    <property type="project" value="TreeGrafter"/>
</dbReference>
<comment type="caution">
    <text evidence="6">The sequence shown here is derived from an EMBL/GenBank/DDBJ whole genome shotgun (WGS) entry which is preliminary data.</text>
</comment>
<name>A0A814DLU5_9BILA</name>
<feature type="compositionally biased region" description="Basic and acidic residues" evidence="3">
    <location>
        <begin position="424"/>
        <end position="438"/>
    </location>
</feature>
<dbReference type="PROSITE" id="PS50106">
    <property type="entry name" value="PDZ"/>
    <property type="match status" value="1"/>
</dbReference>
<dbReference type="PANTHER" id="PTHR12157:SF24">
    <property type="entry name" value="FIFE, ISOFORM D"/>
    <property type="match status" value="1"/>
</dbReference>
<dbReference type="InterPro" id="IPR000008">
    <property type="entry name" value="C2_dom"/>
</dbReference>
<dbReference type="Gene3D" id="2.60.40.150">
    <property type="entry name" value="C2 domain"/>
    <property type="match status" value="2"/>
</dbReference>
<evidence type="ECO:0000313" key="7">
    <source>
        <dbReference type="Proteomes" id="UP000663879"/>
    </source>
</evidence>
<feature type="domain" description="C2" evidence="4">
    <location>
        <begin position="1004"/>
        <end position="1127"/>
    </location>
</feature>
<dbReference type="SUPFAM" id="SSF49562">
    <property type="entry name" value="C2 domain (Calcium/lipid-binding domain, CaLB)"/>
    <property type="match status" value="2"/>
</dbReference>
<accession>A0A814DLU5</accession>
<feature type="region of interest" description="Disordered" evidence="3">
    <location>
        <begin position="1173"/>
        <end position="1205"/>
    </location>
</feature>
<dbReference type="GO" id="GO:0050806">
    <property type="term" value="P:positive regulation of synaptic transmission"/>
    <property type="evidence" value="ECO:0007669"/>
    <property type="project" value="TreeGrafter"/>
</dbReference>
<evidence type="ECO:0000256" key="3">
    <source>
        <dbReference type="SAM" id="MobiDB-lite"/>
    </source>
</evidence>
<dbReference type="GO" id="GO:0048167">
    <property type="term" value="P:regulation of synaptic plasticity"/>
    <property type="evidence" value="ECO:0007669"/>
    <property type="project" value="TreeGrafter"/>
</dbReference>
<dbReference type="GO" id="GO:0042391">
    <property type="term" value="P:regulation of membrane potential"/>
    <property type="evidence" value="ECO:0007669"/>
    <property type="project" value="TreeGrafter"/>
</dbReference>
<feature type="region of interest" description="Disordered" evidence="3">
    <location>
        <begin position="774"/>
        <end position="793"/>
    </location>
</feature>
<dbReference type="Gene3D" id="3.30.40.10">
    <property type="entry name" value="Zinc/RING finger domain, C3HC4 (zinc finger)"/>
    <property type="match status" value="1"/>
</dbReference>
<dbReference type="InterPro" id="IPR001478">
    <property type="entry name" value="PDZ"/>
</dbReference>